<dbReference type="InterPro" id="IPR050768">
    <property type="entry name" value="UPF0353/GerABKA_families"/>
</dbReference>
<feature type="repeat" description="TPR" evidence="1">
    <location>
        <begin position="403"/>
        <end position="436"/>
    </location>
</feature>
<dbReference type="SUPFAM" id="SSF53300">
    <property type="entry name" value="vWA-like"/>
    <property type="match status" value="1"/>
</dbReference>
<keyword evidence="3" id="KW-0472">Membrane</keyword>
<dbReference type="Gene3D" id="3.40.50.410">
    <property type="entry name" value="von Willebrand factor, type A domain"/>
    <property type="match status" value="1"/>
</dbReference>
<evidence type="ECO:0000256" key="3">
    <source>
        <dbReference type="SAM" id="Phobius"/>
    </source>
</evidence>
<sequence>MSTLASFHFIQPHWLWLLLLVPPLAWLVARRQPGTRVLARLADPALLPHLLDGAPMTTRAPAVAFASAAILAVFALAGPTWSRQTQQLYAGQSAQVVVLSMSPHMLSHDVVPDRLSRARYKVRELYRANASGLNALIAYTGEPFTVAPLTTDAHSVDDLLNALSPDTMPVDGDDPGKAIDMAVELIRHAGLYGGSIVLVTDHADAAADAAARRARAAGDRVSVLGIGTTRGGPITSPDGGFVKDAQGTIVMGARDDASLSALAAAGGGRFVPVANDGSDVATLSSLLKDDGEGTSVAGATSGQWQDRGPWLLLPLLPLVALVFRRGWLIVLALAVLPLSPARAADGLGDVFRTRDQQAAHALAAGEAAKAQSLATTSSLRGAAAYRAGDYAAAVAALKNGKDSDSQYNLGNALAKQQRYEDALAAYDRALKANPGNADAAANRKAVDDFLKQQQQQQKPQDKNDDRKGQGGKQGDKSAGKQGQNDPKNPQGSQGGQDNPAQGGQDNTSSGDKGDDKGSPPSGDPSKAGEGDGKDRSASQDAAGEPQGDAKASSEAQRAEAQKAQSALKQQLDAALGKDGQARKSDDKGAHDLGVLSADDASSKLPADVRRSLMRVPDDPGGLLRRKFMLEYQQRHGAEPEE</sequence>
<dbReference type="InterPro" id="IPR002035">
    <property type="entry name" value="VWF_A"/>
</dbReference>
<dbReference type="PROSITE" id="PS50293">
    <property type="entry name" value="TPR_REGION"/>
    <property type="match status" value="1"/>
</dbReference>
<dbReference type="PANTHER" id="PTHR22550">
    <property type="entry name" value="SPORE GERMINATION PROTEIN"/>
    <property type="match status" value="1"/>
</dbReference>
<keyword evidence="3" id="KW-0812">Transmembrane</keyword>
<dbReference type="Pfam" id="PF00515">
    <property type="entry name" value="TPR_1"/>
    <property type="match status" value="1"/>
</dbReference>
<dbReference type="Proteomes" id="UP001528850">
    <property type="component" value="Unassembled WGS sequence"/>
</dbReference>
<dbReference type="InterPro" id="IPR019734">
    <property type="entry name" value="TPR_rpt"/>
</dbReference>
<organism evidence="5 6">
    <name type="scientific">Luteibacter sahnii</name>
    <dbReference type="NCBI Taxonomy" id="3021977"/>
    <lineage>
        <taxon>Bacteria</taxon>
        <taxon>Pseudomonadati</taxon>
        <taxon>Pseudomonadota</taxon>
        <taxon>Gammaproteobacteria</taxon>
        <taxon>Lysobacterales</taxon>
        <taxon>Rhodanobacteraceae</taxon>
        <taxon>Luteibacter</taxon>
    </lineage>
</organism>
<dbReference type="PROSITE" id="PS50005">
    <property type="entry name" value="TPR"/>
    <property type="match status" value="1"/>
</dbReference>
<protein>
    <submittedName>
        <fullName evidence="5">Tetratricopeptide repeat protein</fullName>
    </submittedName>
</protein>
<proteinExistence type="predicted"/>
<evidence type="ECO:0000259" key="4">
    <source>
        <dbReference type="Pfam" id="PF13519"/>
    </source>
</evidence>
<dbReference type="PANTHER" id="PTHR22550:SF14">
    <property type="entry name" value="VWFA DOMAIN-CONTAINING PROTEIN"/>
    <property type="match status" value="1"/>
</dbReference>
<dbReference type="InterPro" id="IPR011990">
    <property type="entry name" value="TPR-like_helical_dom_sf"/>
</dbReference>
<accession>A0ABT6B5V4</accession>
<reference evidence="5 6" key="1">
    <citation type="journal article" date="2024" name="Curr. Microbiol.">
        <title>Luteibacter sahnii sp. nov., A Novel Yellow-Colored Xanthomonadin Pigment Producing Probiotic Bacterium from Healthy Rice Seed Microbiome.</title>
        <authorList>
            <person name="Jaiswal G."/>
            <person name="Rana R."/>
            <person name="Nayak P.K."/>
            <person name="Chouhan R."/>
            <person name="Gandhi S.G."/>
            <person name="Patel H.K."/>
            <person name="Patil P.B."/>
        </authorList>
    </citation>
    <scope>NUCLEOTIDE SEQUENCE [LARGE SCALE GENOMIC DNA]</scope>
    <source>
        <strain evidence="5 6">PPL201</strain>
    </source>
</reference>
<feature type="region of interest" description="Disordered" evidence="2">
    <location>
        <begin position="449"/>
        <end position="621"/>
    </location>
</feature>
<dbReference type="SUPFAM" id="SSF48452">
    <property type="entry name" value="TPR-like"/>
    <property type="match status" value="1"/>
</dbReference>
<dbReference type="Pfam" id="PF13519">
    <property type="entry name" value="VWA_2"/>
    <property type="match status" value="1"/>
</dbReference>
<feature type="compositionally biased region" description="Basic and acidic residues" evidence="2">
    <location>
        <begin position="526"/>
        <end position="537"/>
    </location>
</feature>
<feature type="domain" description="VWFA" evidence="4">
    <location>
        <begin position="96"/>
        <end position="201"/>
    </location>
</feature>
<feature type="compositionally biased region" description="Basic and acidic residues" evidence="2">
    <location>
        <begin position="579"/>
        <end position="590"/>
    </location>
</feature>
<name>A0ABT6B5V4_9GAMM</name>
<evidence type="ECO:0000256" key="1">
    <source>
        <dbReference type="PROSITE-ProRule" id="PRU00339"/>
    </source>
</evidence>
<feature type="compositionally biased region" description="Basic and acidic residues" evidence="2">
    <location>
        <begin position="459"/>
        <end position="478"/>
    </location>
</feature>
<feature type="compositionally biased region" description="Polar residues" evidence="2">
    <location>
        <begin position="484"/>
        <end position="510"/>
    </location>
</feature>
<dbReference type="InterPro" id="IPR036465">
    <property type="entry name" value="vWFA_dom_sf"/>
</dbReference>
<feature type="transmembrane region" description="Helical" evidence="3">
    <location>
        <begin position="60"/>
        <end position="78"/>
    </location>
</feature>
<feature type="compositionally biased region" description="Low complexity" evidence="2">
    <location>
        <begin position="561"/>
        <end position="574"/>
    </location>
</feature>
<gene>
    <name evidence="5" type="ORF">P3W24_00715</name>
</gene>
<evidence type="ECO:0000313" key="5">
    <source>
        <dbReference type="EMBL" id="MDF4023497.1"/>
    </source>
</evidence>
<keyword evidence="3" id="KW-1133">Transmembrane helix</keyword>
<dbReference type="SMART" id="SM00028">
    <property type="entry name" value="TPR"/>
    <property type="match status" value="1"/>
</dbReference>
<dbReference type="EMBL" id="JARJJS010000001">
    <property type="protein sequence ID" value="MDF4023497.1"/>
    <property type="molecule type" value="Genomic_DNA"/>
</dbReference>
<evidence type="ECO:0000313" key="6">
    <source>
        <dbReference type="Proteomes" id="UP001528850"/>
    </source>
</evidence>
<dbReference type="Gene3D" id="1.25.40.10">
    <property type="entry name" value="Tetratricopeptide repeat domain"/>
    <property type="match status" value="1"/>
</dbReference>
<evidence type="ECO:0000256" key="2">
    <source>
        <dbReference type="SAM" id="MobiDB-lite"/>
    </source>
</evidence>
<comment type="caution">
    <text evidence="5">The sequence shown here is derived from an EMBL/GenBank/DDBJ whole genome shotgun (WGS) entry which is preliminary data.</text>
</comment>
<keyword evidence="6" id="KW-1185">Reference proteome</keyword>
<keyword evidence="1" id="KW-0802">TPR repeat</keyword>